<dbReference type="EMBL" id="AYGX02000163">
    <property type="protein sequence ID" value="KRO24638.1"/>
    <property type="molecule type" value="Genomic_DNA"/>
</dbReference>
<dbReference type="InterPro" id="IPR042088">
    <property type="entry name" value="OligoPept_F_C"/>
</dbReference>
<dbReference type="Pfam" id="PF08439">
    <property type="entry name" value="Peptidase_M3_N"/>
    <property type="match status" value="1"/>
</dbReference>
<keyword evidence="4 6" id="KW-0862">Zinc</keyword>
<comment type="function">
    <text evidence="6">Has oligopeptidase activity and degrades a variety of small bioactive peptides.</text>
</comment>
<dbReference type="GO" id="GO:0006508">
    <property type="term" value="P:proteolysis"/>
    <property type="evidence" value="ECO:0007669"/>
    <property type="project" value="UniProtKB-KW"/>
</dbReference>
<dbReference type="GO" id="GO:0004222">
    <property type="term" value="F:metalloendopeptidase activity"/>
    <property type="evidence" value="ECO:0007669"/>
    <property type="project" value="UniProtKB-UniRule"/>
</dbReference>
<feature type="domain" description="Peptidase M3A/M3B catalytic" evidence="7">
    <location>
        <begin position="207"/>
        <end position="587"/>
    </location>
</feature>
<keyword evidence="3 6" id="KW-0378">Hydrolase</keyword>
<dbReference type="InterPro" id="IPR001567">
    <property type="entry name" value="Pept_M3A_M3B_dom"/>
</dbReference>
<evidence type="ECO:0000313" key="9">
    <source>
        <dbReference type="EMBL" id="KRO24638.1"/>
    </source>
</evidence>
<accession>A0A0R2NFL7</accession>
<dbReference type="Proteomes" id="UP000050920">
    <property type="component" value="Unassembled WGS sequence"/>
</dbReference>
<evidence type="ECO:0000256" key="4">
    <source>
        <dbReference type="ARBA" id="ARBA00022833"/>
    </source>
</evidence>
<dbReference type="InterPro" id="IPR004438">
    <property type="entry name" value="Peptidase_M3B"/>
</dbReference>
<comment type="caution">
    <text evidence="9">The sequence shown here is derived from an EMBL/GenBank/DDBJ whole genome shotgun (WGS) entry which is preliminary data.</text>
</comment>
<sequence length="606" mass="67414">MGAPQQLPTREQVPTALTWDLTPIYADQAAFDADLAQVKADLTKLPALAEAFTTSADTVLAGIEGVLALYRRVEKVAVYASLKSDQDTGNGTYAALDDQAGSLVAKVSAAAAWLEPALIKLSPAQLDTFLDENVKLRDYRHFLDTIRLQKGHVLSASEEALLAGAGDIFDASAKTFGVLNNADFDFPVVQNEAGDDVKLSQGIYGVLIQSVKPEVRQQAFKALYQVYHQFRRTLASTLASQVKVHNFNAQAHHYPDARAAALAGNQIPTTVYDSLVTAVDDHLDLLHRYVALRKSILGVPELHMYDMYTPLTAKPNLNYTYEEAQTTALKALSVLGSDYVKHVKTAFNSRWIDVVENKGKRSGAYSSGMYDTAPYMLLNWQDNIDNLYTLVHEMGHSMHSYYTTHTQPYQYGDYSIFVAEIASTTNENLLTNYLLAHETDPQVRAYILNYYLDGFKGTVYRQTQFAEFEQWIHEQDVNGVALTADTMSDFYGRLNQRYYGDAVVSDPQIADEWARIPHFYYNYYVYQYATGFAAASTLAQRVSTDDSAAVQAYLGYLKAGSSDFPIEVMRGAGVDMTKTAYLTDAFQVFADRLAEFEQLVGKVDAH</sequence>
<dbReference type="AlphaFoldDB" id="A0A0R2NFL7"/>
<organism evidence="9 10">
    <name type="scientific">Lactiplantibacillus fabifermentans DSM 21115</name>
    <dbReference type="NCBI Taxonomy" id="1413187"/>
    <lineage>
        <taxon>Bacteria</taxon>
        <taxon>Bacillati</taxon>
        <taxon>Bacillota</taxon>
        <taxon>Bacilli</taxon>
        <taxon>Lactobacillales</taxon>
        <taxon>Lactobacillaceae</taxon>
        <taxon>Lactiplantibacillus</taxon>
    </lineage>
</organism>
<protein>
    <recommendedName>
        <fullName evidence="6">Oligopeptidase F</fullName>
        <ecNumber evidence="6">3.4.24.-</ecNumber>
    </recommendedName>
</protein>
<dbReference type="CDD" id="cd09608">
    <property type="entry name" value="M3B_PepF"/>
    <property type="match status" value="1"/>
</dbReference>
<dbReference type="GO" id="GO:0006518">
    <property type="term" value="P:peptide metabolic process"/>
    <property type="evidence" value="ECO:0007669"/>
    <property type="project" value="TreeGrafter"/>
</dbReference>
<reference evidence="9 10" key="1">
    <citation type="journal article" date="2015" name="Genome Announc.">
        <title>Expanding the biotechnology potential of lactobacilli through comparative genomics of 213 strains and associated genera.</title>
        <authorList>
            <person name="Sun Z."/>
            <person name="Harris H.M."/>
            <person name="McCann A."/>
            <person name="Guo C."/>
            <person name="Argimon S."/>
            <person name="Zhang W."/>
            <person name="Yang X."/>
            <person name="Jeffery I.B."/>
            <person name="Cooney J.C."/>
            <person name="Kagawa T.F."/>
            <person name="Liu W."/>
            <person name="Song Y."/>
            <person name="Salvetti E."/>
            <person name="Wrobel A."/>
            <person name="Rasinkangas P."/>
            <person name="Parkhill J."/>
            <person name="Rea M.C."/>
            <person name="O'Sullivan O."/>
            <person name="Ritari J."/>
            <person name="Douillard F.P."/>
            <person name="Paul Ross R."/>
            <person name="Yang R."/>
            <person name="Briner A.E."/>
            <person name="Felis G.E."/>
            <person name="de Vos W.M."/>
            <person name="Barrangou R."/>
            <person name="Klaenhammer T.R."/>
            <person name="Caufield P.W."/>
            <person name="Cui Y."/>
            <person name="Zhang H."/>
            <person name="O'Toole P.W."/>
        </authorList>
    </citation>
    <scope>NUCLEOTIDE SEQUENCE [LARGE SCALE GENOMIC DNA]</scope>
    <source>
        <strain evidence="9 10">DSM 21115</strain>
    </source>
</reference>
<evidence type="ECO:0000256" key="5">
    <source>
        <dbReference type="ARBA" id="ARBA00023049"/>
    </source>
</evidence>
<dbReference type="Pfam" id="PF01432">
    <property type="entry name" value="Peptidase_M3"/>
    <property type="match status" value="1"/>
</dbReference>
<keyword evidence="2 6" id="KW-0479">Metal-binding</keyword>
<evidence type="ECO:0000256" key="6">
    <source>
        <dbReference type="RuleBase" id="RU368091"/>
    </source>
</evidence>
<dbReference type="PANTHER" id="PTHR11804">
    <property type="entry name" value="PROTEASE M3 THIMET OLIGOPEPTIDASE-RELATED"/>
    <property type="match status" value="1"/>
</dbReference>
<dbReference type="SUPFAM" id="SSF55486">
    <property type="entry name" value="Metalloproteases ('zincins'), catalytic domain"/>
    <property type="match status" value="1"/>
</dbReference>
<evidence type="ECO:0000256" key="2">
    <source>
        <dbReference type="ARBA" id="ARBA00022723"/>
    </source>
</evidence>
<proteinExistence type="inferred from homology"/>
<comment type="cofactor">
    <cofactor evidence="6">
        <name>Zn(2+)</name>
        <dbReference type="ChEBI" id="CHEBI:29105"/>
    </cofactor>
    <text evidence="6">Binds 1 zinc ion.</text>
</comment>
<dbReference type="GO" id="GO:0046872">
    <property type="term" value="F:metal ion binding"/>
    <property type="evidence" value="ECO:0007669"/>
    <property type="project" value="UniProtKB-UniRule"/>
</dbReference>
<name>A0A0R2NFL7_9LACO</name>
<dbReference type="Gene3D" id="1.20.140.70">
    <property type="entry name" value="Oligopeptidase f, N-terminal domain"/>
    <property type="match status" value="1"/>
</dbReference>
<dbReference type="Gene3D" id="1.10.1370.20">
    <property type="entry name" value="Oligoendopeptidase f, C-terminal domain"/>
    <property type="match status" value="1"/>
</dbReference>
<dbReference type="EC" id="3.4.24.-" evidence="6"/>
<evidence type="ECO:0000259" key="7">
    <source>
        <dbReference type="Pfam" id="PF01432"/>
    </source>
</evidence>
<dbReference type="NCBIfam" id="TIGR00181">
    <property type="entry name" value="pepF"/>
    <property type="match status" value="1"/>
</dbReference>
<comment type="similarity">
    <text evidence="6">Belongs to the peptidase M3B family.</text>
</comment>
<dbReference type="InterPro" id="IPR045090">
    <property type="entry name" value="Pept_M3A_M3B"/>
</dbReference>
<evidence type="ECO:0000313" key="10">
    <source>
        <dbReference type="Proteomes" id="UP000050920"/>
    </source>
</evidence>
<evidence type="ECO:0000256" key="1">
    <source>
        <dbReference type="ARBA" id="ARBA00022670"/>
    </source>
</evidence>
<dbReference type="InterPro" id="IPR013647">
    <property type="entry name" value="OligopepF_N_dom"/>
</dbReference>
<dbReference type="Gene3D" id="1.10.287.830">
    <property type="entry name" value="putative peptidase helix hairpin domain like"/>
    <property type="match status" value="1"/>
</dbReference>
<dbReference type="RefSeq" id="WP_024625495.1">
    <property type="nucleotide sequence ID" value="NZ_AYGX02000163.1"/>
</dbReference>
<feature type="domain" description="Oligopeptidase F N-terminal" evidence="8">
    <location>
        <begin position="118"/>
        <end position="186"/>
    </location>
</feature>
<keyword evidence="1 6" id="KW-0645">Protease</keyword>
<gene>
    <name evidence="9" type="ORF">DY78_GL001644</name>
</gene>
<dbReference type="PANTHER" id="PTHR11804:SF84">
    <property type="entry name" value="SACCHAROLYSIN"/>
    <property type="match status" value="1"/>
</dbReference>
<keyword evidence="5 6" id="KW-0482">Metalloprotease</keyword>
<keyword evidence="10" id="KW-1185">Reference proteome</keyword>
<evidence type="ECO:0000256" key="3">
    <source>
        <dbReference type="ARBA" id="ARBA00022801"/>
    </source>
</evidence>
<evidence type="ECO:0000259" key="8">
    <source>
        <dbReference type="Pfam" id="PF08439"/>
    </source>
</evidence>